<evidence type="ECO:0000313" key="5">
    <source>
        <dbReference type="Proteomes" id="UP000095751"/>
    </source>
</evidence>
<feature type="compositionally biased region" description="Acidic residues" evidence="3">
    <location>
        <begin position="22"/>
        <end position="47"/>
    </location>
</feature>
<keyword evidence="5" id="KW-1185">Reference proteome</keyword>
<name>A0A1E7EMJ8_9STRA</name>
<feature type="region of interest" description="Disordered" evidence="3">
    <location>
        <begin position="170"/>
        <end position="262"/>
    </location>
</feature>
<protein>
    <submittedName>
        <fullName evidence="4">Uncharacterized protein</fullName>
    </submittedName>
</protein>
<feature type="compositionally biased region" description="Basic and acidic residues" evidence="3">
    <location>
        <begin position="1"/>
        <end position="13"/>
    </location>
</feature>
<sequence length="383" mass="43598">MEKIKMKNKKENENVLTNNTEVVDDEKKDDDDEKKDDDDEKKEEDDDTKTKDRNKDVISYYHQAATNRKPGVEIHHIVLLHGQRFTKENWKTSGILSMFNRQFPSIAVTACNLTTELEGDDINNNHYLLLDLLDKLEAKGVISLPLSGLVTPSASGKTITDWLCEQIVDDDDDSTVASVDEDEEEDDKKDDKKVETEETEADEKEEVDDDKDDEAVEEEEEDTAAKDEDEENDKKVDDDDDNNNNDAGKGNENENEDNTQKKKKIKIPLDKLLQYVRRWIPVASYSVMNCTKNQLRLLGAFTVCGEGEGDDNDNSNESDDEKKLNKRFNILAIYGYQDQGGSIVSKRLEKYSYAKVKELNGTHPVYLDSPDEFVPAIGWAIIL</sequence>
<proteinExistence type="predicted"/>
<dbReference type="PANTHER" id="PTHR46197">
    <property type="entry name" value="PROTEIN ABHD14B-LIKE"/>
    <property type="match status" value="1"/>
</dbReference>
<feature type="compositionally biased region" description="Acidic residues" evidence="3">
    <location>
        <begin position="197"/>
        <end position="231"/>
    </location>
</feature>
<evidence type="ECO:0000256" key="2">
    <source>
        <dbReference type="ARBA" id="ARBA00022490"/>
    </source>
</evidence>
<dbReference type="PANTHER" id="PTHR46197:SF3">
    <property type="entry name" value="AB HYDROLASE-1 DOMAIN-CONTAINING PROTEIN"/>
    <property type="match status" value="1"/>
</dbReference>
<reference evidence="4 5" key="1">
    <citation type="submission" date="2016-09" db="EMBL/GenBank/DDBJ databases">
        <title>Extensive genetic diversity and differential bi-allelic expression allows diatom success in the polar Southern Ocean.</title>
        <authorList>
            <consortium name="DOE Joint Genome Institute"/>
            <person name="Mock T."/>
            <person name="Otillar R.P."/>
            <person name="Strauss J."/>
            <person name="Dupont C."/>
            <person name="Frickenhaus S."/>
            <person name="Maumus F."/>
            <person name="Mcmullan M."/>
            <person name="Sanges R."/>
            <person name="Schmutz J."/>
            <person name="Toseland A."/>
            <person name="Valas R."/>
            <person name="Veluchamy A."/>
            <person name="Ward B.J."/>
            <person name="Allen A."/>
            <person name="Barry K."/>
            <person name="Falciatore A."/>
            <person name="Ferrante M."/>
            <person name="Fortunato A.E."/>
            <person name="Gloeckner G."/>
            <person name="Gruber A."/>
            <person name="Hipkin R."/>
            <person name="Janech M."/>
            <person name="Kroth P."/>
            <person name="Leese F."/>
            <person name="Lindquist E."/>
            <person name="Lyon B.R."/>
            <person name="Martin J."/>
            <person name="Mayer C."/>
            <person name="Parker M."/>
            <person name="Quesneville H."/>
            <person name="Raymond J."/>
            <person name="Uhlig C."/>
            <person name="Valentin K.U."/>
            <person name="Worden A.Z."/>
            <person name="Armbrust E.V."/>
            <person name="Bowler C."/>
            <person name="Green B."/>
            <person name="Moulton V."/>
            <person name="Van Oosterhout C."/>
            <person name="Grigoriev I."/>
        </authorList>
    </citation>
    <scope>NUCLEOTIDE SEQUENCE [LARGE SCALE GENOMIC DNA]</scope>
    <source>
        <strain evidence="4 5">CCMP1102</strain>
    </source>
</reference>
<accession>A0A1E7EMJ8</accession>
<evidence type="ECO:0000256" key="3">
    <source>
        <dbReference type="SAM" id="MobiDB-lite"/>
    </source>
</evidence>
<dbReference type="KEGG" id="fcy:FRACYDRAFT_251894"/>
<comment type="subcellular location">
    <subcellularLocation>
        <location evidence="1">Cytoplasm</location>
    </subcellularLocation>
</comment>
<feature type="compositionally biased region" description="Acidic residues" evidence="3">
    <location>
        <begin position="170"/>
        <end position="188"/>
    </location>
</feature>
<dbReference type="EMBL" id="KV784390">
    <property type="protein sequence ID" value="OEU07125.1"/>
    <property type="molecule type" value="Genomic_DNA"/>
</dbReference>
<dbReference type="OrthoDB" id="284184at2759"/>
<dbReference type="GO" id="GO:0005737">
    <property type="term" value="C:cytoplasm"/>
    <property type="evidence" value="ECO:0007669"/>
    <property type="project" value="UniProtKB-SubCell"/>
</dbReference>
<evidence type="ECO:0000256" key="1">
    <source>
        <dbReference type="ARBA" id="ARBA00004496"/>
    </source>
</evidence>
<keyword evidence="2" id="KW-0963">Cytoplasm</keyword>
<organism evidence="4 5">
    <name type="scientific">Fragilariopsis cylindrus CCMP1102</name>
    <dbReference type="NCBI Taxonomy" id="635003"/>
    <lineage>
        <taxon>Eukaryota</taxon>
        <taxon>Sar</taxon>
        <taxon>Stramenopiles</taxon>
        <taxon>Ochrophyta</taxon>
        <taxon>Bacillariophyta</taxon>
        <taxon>Bacillariophyceae</taxon>
        <taxon>Bacillariophycidae</taxon>
        <taxon>Bacillariales</taxon>
        <taxon>Bacillariaceae</taxon>
        <taxon>Fragilariopsis</taxon>
    </lineage>
</organism>
<gene>
    <name evidence="4" type="ORF">FRACYDRAFT_251894</name>
</gene>
<dbReference type="AlphaFoldDB" id="A0A1E7EMJ8"/>
<dbReference type="InParanoid" id="A0A1E7EMJ8"/>
<dbReference type="Proteomes" id="UP000095751">
    <property type="component" value="Unassembled WGS sequence"/>
</dbReference>
<evidence type="ECO:0000313" key="4">
    <source>
        <dbReference type="EMBL" id="OEU07125.1"/>
    </source>
</evidence>
<feature type="region of interest" description="Disordered" evidence="3">
    <location>
        <begin position="1"/>
        <end position="51"/>
    </location>
</feature>